<dbReference type="InterPro" id="IPR002782">
    <property type="entry name" value="Mut7-C_RNAse_dom"/>
</dbReference>
<dbReference type="InterPro" id="IPR027798">
    <property type="entry name" value="Ub_Mut7C"/>
</dbReference>
<dbReference type="InterPro" id="IPR012675">
    <property type="entry name" value="Beta-grasp_dom_sf"/>
</dbReference>
<comment type="caution">
    <text evidence="4">The sequence shown here is derived from an EMBL/GenBank/DDBJ whole genome shotgun (WGS) entry which is preliminary data.</text>
</comment>
<protein>
    <recommendedName>
        <fullName evidence="6">Twitching motility protein PilT</fullName>
    </recommendedName>
</protein>
<dbReference type="PROSITE" id="PS50889">
    <property type="entry name" value="S4"/>
    <property type="match status" value="1"/>
</dbReference>
<proteinExistence type="predicted"/>
<accession>A0A080M3Y9</accession>
<gene>
    <name evidence="4" type="ORF">AW06_003152</name>
</gene>
<evidence type="ECO:0000256" key="1">
    <source>
        <dbReference type="PROSITE-ProRule" id="PRU00182"/>
    </source>
</evidence>
<dbReference type="AlphaFoldDB" id="A0A080M3Y9"/>
<evidence type="ECO:0008006" key="6">
    <source>
        <dbReference type="Google" id="ProtNLM"/>
    </source>
</evidence>
<dbReference type="Pfam" id="PF14451">
    <property type="entry name" value="Ub-Mut7C"/>
    <property type="match status" value="1"/>
</dbReference>
<feature type="domain" description="Ubiquitin Mut7-C" evidence="3">
    <location>
        <begin position="27"/>
        <end position="105"/>
    </location>
</feature>
<dbReference type="SUPFAM" id="SSF54285">
    <property type="entry name" value="MoaD/ThiS"/>
    <property type="match status" value="1"/>
</dbReference>
<evidence type="ECO:0000313" key="4">
    <source>
        <dbReference type="EMBL" id="KFB75771.1"/>
    </source>
</evidence>
<dbReference type="Proteomes" id="UP000021315">
    <property type="component" value="Unassembled WGS sequence"/>
</dbReference>
<evidence type="ECO:0000259" key="3">
    <source>
        <dbReference type="Pfam" id="PF14451"/>
    </source>
</evidence>
<dbReference type="Gene3D" id="3.10.20.30">
    <property type="match status" value="1"/>
</dbReference>
<dbReference type="PANTHER" id="PTHR39081">
    <property type="entry name" value="MUT7-C DOMAIN-CONTAINING PROTEIN"/>
    <property type="match status" value="1"/>
</dbReference>
<sequence>MTNRISPVAPSLKDLGARKKRPAATVVASFRFYAELNDFIAPERRRREFDFDCATEATIKHVIEAIGVPHTEVDLILVNGVSVDFAQRLRPGDRISVYPKFEAFDISPLLRLRPHPLHITRFVADAHLGGLARLLRMAGFDTVYDNAFDDAEIERIAGSDERIVLTRDRELLKRRSISRGCYVYAQKPDAQLSEILARLDLAGSLRPLSRCLKCNAPLLAVEKAQILDALLPRVREHQQDFSTCSVCRRVFWEGSHWRQMLDRLAQALKMAGDQQASKRAVQSSFPG</sequence>
<keyword evidence="5" id="KW-1185">Reference proteome</keyword>
<dbReference type="RefSeq" id="WP_273704712.1">
    <property type="nucleotide sequence ID" value="NZ_JDST02000074.1"/>
</dbReference>
<dbReference type="EMBL" id="JDST02000074">
    <property type="protein sequence ID" value="KFB75771.1"/>
    <property type="molecule type" value="Genomic_DNA"/>
</dbReference>
<evidence type="ECO:0000259" key="2">
    <source>
        <dbReference type="Pfam" id="PF01927"/>
    </source>
</evidence>
<organism evidence="4 5">
    <name type="scientific">Candidatus Accumulibacter cognatus</name>
    <dbReference type="NCBI Taxonomy" id="2954383"/>
    <lineage>
        <taxon>Bacteria</taxon>
        <taxon>Pseudomonadati</taxon>
        <taxon>Pseudomonadota</taxon>
        <taxon>Betaproteobacteria</taxon>
        <taxon>Candidatus Accumulibacter</taxon>
    </lineage>
</organism>
<dbReference type="GO" id="GO:0003723">
    <property type="term" value="F:RNA binding"/>
    <property type="evidence" value="ECO:0007669"/>
    <property type="project" value="UniProtKB-KW"/>
</dbReference>
<reference evidence="4" key="1">
    <citation type="submission" date="2014-02" db="EMBL/GenBank/DDBJ databases">
        <title>Expanding our view of genomic diversity in Candidatus Accumulibacter clades.</title>
        <authorList>
            <person name="Skennerton C.T."/>
            <person name="Barr J.J."/>
            <person name="Slater F.R."/>
            <person name="Bond P.L."/>
            <person name="Tyson G.W."/>
        </authorList>
    </citation>
    <scope>NUCLEOTIDE SEQUENCE [LARGE SCALE GENOMIC DNA]</scope>
</reference>
<dbReference type="InterPro" id="IPR016155">
    <property type="entry name" value="Mopterin_synth/thiamin_S_b"/>
</dbReference>
<name>A0A080M3Y9_9PROT</name>
<dbReference type="PANTHER" id="PTHR39081:SF1">
    <property type="entry name" value="MUT7-C RNASE DOMAIN-CONTAINING PROTEIN"/>
    <property type="match status" value="1"/>
</dbReference>
<dbReference type="Pfam" id="PF01927">
    <property type="entry name" value="Mut7-C"/>
    <property type="match status" value="1"/>
</dbReference>
<keyword evidence="1" id="KW-0694">RNA-binding</keyword>
<evidence type="ECO:0000313" key="5">
    <source>
        <dbReference type="Proteomes" id="UP000021315"/>
    </source>
</evidence>
<feature type="domain" description="Mut7-C RNAse" evidence="2">
    <location>
        <begin position="120"/>
        <end position="262"/>
    </location>
</feature>